<feature type="region of interest" description="Disordered" evidence="8">
    <location>
        <begin position="1"/>
        <end position="41"/>
    </location>
</feature>
<accession>A0A1D1ZN16</accession>
<dbReference type="GO" id="GO:0016020">
    <property type="term" value="C:membrane"/>
    <property type="evidence" value="ECO:0007669"/>
    <property type="project" value="InterPro"/>
</dbReference>
<comment type="similarity">
    <text evidence="1">Belongs to the ABC transporter superfamily. ABCD family. Peroxisomal fatty acyl CoA transporter (TC 3.A.1.203) subfamily.</text>
</comment>
<evidence type="ECO:0000256" key="8">
    <source>
        <dbReference type="SAM" id="MobiDB-lite"/>
    </source>
</evidence>
<evidence type="ECO:0000256" key="6">
    <source>
        <dbReference type="ARBA" id="ARBA00022989"/>
    </source>
</evidence>
<gene>
    <name evidence="12" type="ORF">g.15391</name>
</gene>
<feature type="domain" description="ABC transmembrane type-1" evidence="11">
    <location>
        <begin position="100"/>
        <end position="381"/>
    </location>
</feature>
<dbReference type="AlphaFoldDB" id="A0A1D1ZN16"/>
<dbReference type="SUPFAM" id="SSF90123">
    <property type="entry name" value="ABC transporter transmembrane region"/>
    <property type="match status" value="1"/>
</dbReference>
<dbReference type="InterPro" id="IPR050835">
    <property type="entry name" value="ABC_transporter_sub-D"/>
</dbReference>
<evidence type="ECO:0000259" key="10">
    <source>
        <dbReference type="PROSITE" id="PS50893"/>
    </source>
</evidence>
<sequence length="700" mass="75732">MIRTHSSLHAHHNVHGAVLGPPNGRGARMRPSAPSGVRGAKRWRPCAALPEPTKGPRLAADHEGPSNQPSVILSRLKTLALPYWMESSEKVQARWKLARVLGLTLGTTGISVVFNYLGRDFFNALAAKDQAKFSEMLIKYLGAIVAGIPVFVFRDYYQSLLAVEWREWMTRRFTSDYLSGTSYYNLASSGTVDNPDQRISSDVRNFTDAALALNITLLSAVVDLVSFSGILYSIYPPLFLALLTYSVGGTGLSYLIGKRLVGLNFNQEAREADFRYGLVRVRENAESIAFYGGEESESRLLGNRLSGAISNLLELLKASRNLAFFTSFYRFLIQLLPAAVIAPLYFKGDIEFGVINQSTSAFNHILGDVSLVVYQFESLAGFSAIIDRLGQFREILEDDGGTAASLSSSKEAPALDKGNDSPGTAKLTNGVATISVVETDVGNTGGDTLLTVQDLTLIVPGGTSSNPLLISALDLTVRRRSSVLIMGPSGAGKTSLLRAVAGLWRSGSGTIRCPARGSGLFFVPQRPYMVLGTLREQLLYPTWTTVVSGPGVSGAAEFTVVGTGRHNGKPQLPLPDDGHLVAALQRAQLQGLLERVAGDLDCQADWAAMLSLGEQQRLAFARLLLARPDLVLMDESTSALDTENESRLYQALRDQGITYVSVGHRPTLVRYHEEVLQLHGGGAWTLHAASEAKLDLLGAF</sequence>
<dbReference type="InterPro" id="IPR017871">
    <property type="entry name" value="ABC_transporter-like_CS"/>
</dbReference>
<dbReference type="PANTHER" id="PTHR11384">
    <property type="entry name" value="ATP-BINDING CASSETTE, SUB-FAMILY D MEMBER"/>
    <property type="match status" value="1"/>
</dbReference>
<evidence type="ECO:0000256" key="4">
    <source>
        <dbReference type="ARBA" id="ARBA00022741"/>
    </source>
</evidence>
<dbReference type="EMBL" id="GDKF01010240">
    <property type="protein sequence ID" value="JAT68382.1"/>
    <property type="molecule type" value="Transcribed_RNA"/>
</dbReference>
<feature type="transmembrane region" description="Helical" evidence="9">
    <location>
        <begin position="238"/>
        <end position="257"/>
    </location>
</feature>
<evidence type="ECO:0000313" key="12">
    <source>
        <dbReference type="EMBL" id="JAT68382.1"/>
    </source>
</evidence>
<dbReference type="PROSITE" id="PS00211">
    <property type="entry name" value="ABC_TRANSPORTER_1"/>
    <property type="match status" value="1"/>
</dbReference>
<keyword evidence="7 9" id="KW-0472">Membrane</keyword>
<reference evidence="12" key="1">
    <citation type="submission" date="2015-08" db="EMBL/GenBank/DDBJ databases">
        <authorList>
            <person name="Babu N.S."/>
            <person name="Beckwith C.J."/>
            <person name="Beseler K.G."/>
            <person name="Brison A."/>
            <person name="Carone J.V."/>
            <person name="Caskin T.P."/>
            <person name="Diamond M."/>
            <person name="Durham M.E."/>
            <person name="Foxe J.M."/>
            <person name="Go M."/>
            <person name="Henderson B.A."/>
            <person name="Jones I.B."/>
            <person name="McGettigan J.A."/>
            <person name="Micheletti S.J."/>
            <person name="Nasrallah M.E."/>
            <person name="Ortiz D."/>
            <person name="Piller C.R."/>
            <person name="Privatt S.R."/>
            <person name="Schneider S.L."/>
            <person name="Sharp S."/>
            <person name="Smith T.C."/>
            <person name="Stanton J.D."/>
            <person name="Ullery H.E."/>
            <person name="Wilson R.J."/>
            <person name="Serrano M.G."/>
            <person name="Buck G."/>
            <person name="Lee V."/>
            <person name="Wang Y."/>
            <person name="Carvalho R."/>
            <person name="Voegtly L."/>
            <person name="Shi R."/>
            <person name="Duckworth R."/>
            <person name="Johnson A."/>
            <person name="Loviza R."/>
            <person name="Walstead R."/>
            <person name="Shah Z."/>
            <person name="Kiflezghi M."/>
            <person name="Wade K."/>
            <person name="Ball S.L."/>
            <person name="Bradley K.W."/>
            <person name="Asai D.J."/>
            <person name="Bowman C.A."/>
            <person name="Russell D.A."/>
            <person name="Pope W.H."/>
            <person name="Jacobs-Sera D."/>
            <person name="Hendrix R.W."/>
            <person name="Hatfull G.F."/>
        </authorList>
    </citation>
    <scope>NUCLEOTIDE SEQUENCE</scope>
</reference>
<keyword evidence="3 9" id="KW-0812">Transmembrane</keyword>
<dbReference type="GO" id="GO:0140359">
    <property type="term" value="F:ABC-type transporter activity"/>
    <property type="evidence" value="ECO:0007669"/>
    <property type="project" value="InterPro"/>
</dbReference>
<dbReference type="Gene3D" id="1.20.1560.10">
    <property type="entry name" value="ABC transporter type 1, transmembrane domain"/>
    <property type="match status" value="1"/>
</dbReference>
<feature type="domain" description="ABC transporter" evidence="10">
    <location>
        <begin position="450"/>
        <end position="700"/>
    </location>
</feature>
<dbReference type="InterPro" id="IPR003439">
    <property type="entry name" value="ABC_transporter-like_ATP-bd"/>
</dbReference>
<keyword evidence="4" id="KW-0547">Nucleotide-binding</keyword>
<dbReference type="GO" id="GO:0016887">
    <property type="term" value="F:ATP hydrolysis activity"/>
    <property type="evidence" value="ECO:0007669"/>
    <property type="project" value="InterPro"/>
</dbReference>
<evidence type="ECO:0000256" key="5">
    <source>
        <dbReference type="ARBA" id="ARBA00022840"/>
    </source>
</evidence>
<name>A0A1D1ZN16_AUXPR</name>
<dbReference type="GO" id="GO:0005524">
    <property type="term" value="F:ATP binding"/>
    <property type="evidence" value="ECO:0007669"/>
    <property type="project" value="UniProtKB-KW"/>
</dbReference>
<feature type="transmembrane region" description="Helical" evidence="9">
    <location>
        <begin position="137"/>
        <end position="157"/>
    </location>
</feature>
<keyword evidence="2" id="KW-0813">Transport</keyword>
<evidence type="ECO:0000256" key="1">
    <source>
        <dbReference type="ARBA" id="ARBA00008575"/>
    </source>
</evidence>
<feature type="compositionally biased region" description="Basic residues" evidence="8">
    <location>
        <begin position="1"/>
        <end position="14"/>
    </location>
</feature>
<feature type="region of interest" description="Disordered" evidence="8">
    <location>
        <begin position="404"/>
        <end position="423"/>
    </location>
</feature>
<keyword evidence="5" id="KW-0067">ATP-binding</keyword>
<feature type="transmembrane region" description="Helical" evidence="9">
    <location>
        <begin position="322"/>
        <end position="346"/>
    </location>
</feature>
<keyword evidence="6 9" id="KW-1133">Transmembrane helix</keyword>
<feature type="transmembrane region" description="Helical" evidence="9">
    <location>
        <begin position="97"/>
        <end position="117"/>
    </location>
</feature>
<dbReference type="CDD" id="cd03223">
    <property type="entry name" value="ABCD_peroxisomal_ALDP"/>
    <property type="match status" value="1"/>
</dbReference>
<dbReference type="InterPro" id="IPR003593">
    <property type="entry name" value="AAA+_ATPase"/>
</dbReference>
<dbReference type="InterPro" id="IPR027417">
    <property type="entry name" value="P-loop_NTPase"/>
</dbReference>
<organism evidence="12">
    <name type="scientific">Auxenochlorella protothecoides</name>
    <name type="common">Green microalga</name>
    <name type="synonym">Chlorella protothecoides</name>
    <dbReference type="NCBI Taxonomy" id="3075"/>
    <lineage>
        <taxon>Eukaryota</taxon>
        <taxon>Viridiplantae</taxon>
        <taxon>Chlorophyta</taxon>
        <taxon>core chlorophytes</taxon>
        <taxon>Trebouxiophyceae</taxon>
        <taxon>Chlorellales</taxon>
        <taxon>Chlorellaceae</taxon>
        <taxon>Auxenochlorella</taxon>
    </lineage>
</organism>
<feature type="transmembrane region" description="Helical" evidence="9">
    <location>
        <begin position="211"/>
        <end position="232"/>
    </location>
</feature>
<dbReference type="PROSITE" id="PS50929">
    <property type="entry name" value="ABC_TM1F"/>
    <property type="match status" value="1"/>
</dbReference>
<proteinExistence type="inferred from homology"/>
<dbReference type="PROSITE" id="PS50893">
    <property type="entry name" value="ABC_TRANSPORTER_2"/>
    <property type="match status" value="1"/>
</dbReference>
<evidence type="ECO:0000256" key="3">
    <source>
        <dbReference type="ARBA" id="ARBA00022692"/>
    </source>
</evidence>
<evidence type="ECO:0000256" key="7">
    <source>
        <dbReference type="ARBA" id="ARBA00023136"/>
    </source>
</evidence>
<dbReference type="Gene3D" id="3.40.50.300">
    <property type="entry name" value="P-loop containing nucleotide triphosphate hydrolases"/>
    <property type="match status" value="1"/>
</dbReference>
<evidence type="ECO:0000256" key="9">
    <source>
        <dbReference type="SAM" id="Phobius"/>
    </source>
</evidence>
<dbReference type="InterPro" id="IPR036640">
    <property type="entry name" value="ABC1_TM_sf"/>
</dbReference>
<evidence type="ECO:0000256" key="2">
    <source>
        <dbReference type="ARBA" id="ARBA00022448"/>
    </source>
</evidence>
<dbReference type="InterPro" id="IPR011527">
    <property type="entry name" value="ABC1_TM_dom"/>
</dbReference>
<dbReference type="SMART" id="SM00382">
    <property type="entry name" value="AAA"/>
    <property type="match status" value="1"/>
</dbReference>
<protein>
    <recommendedName>
        <fullName evidence="13">ABC transporter D family member 2, chloroplastic</fullName>
    </recommendedName>
</protein>
<dbReference type="Pfam" id="PF06472">
    <property type="entry name" value="ABC_membrane_2"/>
    <property type="match status" value="1"/>
</dbReference>
<evidence type="ECO:0000259" key="11">
    <source>
        <dbReference type="PROSITE" id="PS50929"/>
    </source>
</evidence>
<evidence type="ECO:0008006" key="13">
    <source>
        <dbReference type="Google" id="ProtNLM"/>
    </source>
</evidence>
<dbReference type="PANTHER" id="PTHR11384:SF59">
    <property type="entry name" value="LYSOSOMAL COBALAMIN TRANSPORTER ABCD4"/>
    <property type="match status" value="1"/>
</dbReference>
<dbReference type="SUPFAM" id="SSF52540">
    <property type="entry name" value="P-loop containing nucleoside triphosphate hydrolases"/>
    <property type="match status" value="1"/>
</dbReference>
<dbReference type="Pfam" id="PF00005">
    <property type="entry name" value="ABC_tran"/>
    <property type="match status" value="1"/>
</dbReference>